<sequence>MIWIMIACGGALGAMARYGLNLWLFPIFELRFPLATLVANVLGSILMGLAYVILIERGNFQPELRHLIMTGFLGAFTTFSAFSLDAFALMRNGDLFTAAGYVLLSVTTCIIAVSLAIKISSEYL</sequence>
<dbReference type="NCBIfam" id="TIGR00494">
    <property type="entry name" value="crcB"/>
    <property type="match status" value="1"/>
</dbReference>
<feature type="transmembrane region" description="Helical" evidence="12">
    <location>
        <begin position="32"/>
        <end position="55"/>
    </location>
</feature>
<keyword evidence="14" id="KW-1185">Reference proteome</keyword>
<evidence type="ECO:0000256" key="9">
    <source>
        <dbReference type="ARBA" id="ARBA00023303"/>
    </source>
</evidence>
<comment type="caution">
    <text evidence="13">The sequence shown here is derived from an EMBL/GenBank/DDBJ whole genome shotgun (WGS) entry which is preliminary data.</text>
</comment>
<dbReference type="Pfam" id="PF02537">
    <property type="entry name" value="CRCB"/>
    <property type="match status" value="1"/>
</dbReference>
<evidence type="ECO:0000256" key="5">
    <source>
        <dbReference type="ARBA" id="ARBA00022989"/>
    </source>
</evidence>
<feature type="binding site" evidence="12">
    <location>
        <position position="77"/>
    </location>
    <ligand>
        <name>Na(+)</name>
        <dbReference type="ChEBI" id="CHEBI:29101"/>
        <note>structural</note>
    </ligand>
</feature>
<keyword evidence="12" id="KW-0479">Metal-binding</keyword>
<dbReference type="Proteomes" id="UP001595840">
    <property type="component" value="Unassembled WGS sequence"/>
</dbReference>
<comment type="catalytic activity">
    <reaction evidence="11">
        <text>fluoride(in) = fluoride(out)</text>
        <dbReference type="Rhea" id="RHEA:76159"/>
        <dbReference type="ChEBI" id="CHEBI:17051"/>
    </reaction>
    <physiologicalReaction direction="left-to-right" evidence="11">
        <dbReference type="Rhea" id="RHEA:76160"/>
    </physiologicalReaction>
</comment>
<evidence type="ECO:0000256" key="1">
    <source>
        <dbReference type="ARBA" id="ARBA00004651"/>
    </source>
</evidence>
<dbReference type="EMBL" id="JBHSCX010000004">
    <property type="protein sequence ID" value="MFC4361723.1"/>
    <property type="molecule type" value="Genomic_DNA"/>
</dbReference>
<feature type="binding site" evidence="12">
    <location>
        <position position="74"/>
    </location>
    <ligand>
        <name>Na(+)</name>
        <dbReference type="ChEBI" id="CHEBI:29101"/>
        <note>structural</note>
    </ligand>
</feature>
<evidence type="ECO:0000256" key="7">
    <source>
        <dbReference type="ARBA" id="ARBA00023065"/>
    </source>
</evidence>
<dbReference type="InterPro" id="IPR003691">
    <property type="entry name" value="FluC"/>
</dbReference>
<keyword evidence="8 12" id="KW-0472">Membrane</keyword>
<evidence type="ECO:0000256" key="6">
    <source>
        <dbReference type="ARBA" id="ARBA00023053"/>
    </source>
</evidence>
<dbReference type="HAMAP" id="MF_00454">
    <property type="entry name" value="FluC"/>
    <property type="match status" value="1"/>
</dbReference>
<keyword evidence="9 12" id="KW-0407">Ion channel</keyword>
<keyword evidence="4 12" id="KW-0812">Transmembrane</keyword>
<evidence type="ECO:0000256" key="4">
    <source>
        <dbReference type="ARBA" id="ARBA00022692"/>
    </source>
</evidence>
<dbReference type="RefSeq" id="WP_290263640.1">
    <property type="nucleotide sequence ID" value="NZ_JAUFQG010000006.1"/>
</dbReference>
<evidence type="ECO:0000256" key="11">
    <source>
        <dbReference type="ARBA" id="ARBA00035585"/>
    </source>
</evidence>
<evidence type="ECO:0000313" key="13">
    <source>
        <dbReference type="EMBL" id="MFC4361723.1"/>
    </source>
</evidence>
<evidence type="ECO:0000256" key="12">
    <source>
        <dbReference type="HAMAP-Rule" id="MF_00454"/>
    </source>
</evidence>
<protein>
    <recommendedName>
        <fullName evidence="12">Fluoride-specific ion channel FluC</fullName>
    </recommendedName>
</protein>
<feature type="transmembrane region" description="Helical" evidence="12">
    <location>
        <begin position="95"/>
        <end position="117"/>
    </location>
</feature>
<name>A0ABV8V1I2_9GAMM</name>
<comment type="similarity">
    <text evidence="10 12">Belongs to the fluoride channel Fluc/FEX (TC 1.A.43) family.</text>
</comment>
<evidence type="ECO:0000256" key="2">
    <source>
        <dbReference type="ARBA" id="ARBA00022475"/>
    </source>
</evidence>
<evidence type="ECO:0000256" key="10">
    <source>
        <dbReference type="ARBA" id="ARBA00035120"/>
    </source>
</evidence>
<evidence type="ECO:0000256" key="3">
    <source>
        <dbReference type="ARBA" id="ARBA00022519"/>
    </source>
</evidence>
<keyword evidence="7 12" id="KW-0406">Ion transport</keyword>
<comment type="function">
    <text evidence="12">Fluoride-specific ion channel. Important for reducing fluoride concentration in the cell, thus reducing its toxicity.</text>
</comment>
<keyword evidence="6 12" id="KW-0915">Sodium</keyword>
<keyword evidence="2 12" id="KW-1003">Cell membrane</keyword>
<evidence type="ECO:0000313" key="14">
    <source>
        <dbReference type="Proteomes" id="UP001595840"/>
    </source>
</evidence>
<dbReference type="PANTHER" id="PTHR28259">
    <property type="entry name" value="FLUORIDE EXPORT PROTEIN 1-RELATED"/>
    <property type="match status" value="1"/>
</dbReference>
<reference evidence="14" key="1">
    <citation type="journal article" date="2019" name="Int. J. Syst. Evol. Microbiol.">
        <title>The Global Catalogue of Microorganisms (GCM) 10K type strain sequencing project: providing services to taxonomists for standard genome sequencing and annotation.</title>
        <authorList>
            <consortium name="The Broad Institute Genomics Platform"/>
            <consortium name="The Broad Institute Genome Sequencing Center for Infectious Disease"/>
            <person name="Wu L."/>
            <person name="Ma J."/>
        </authorList>
    </citation>
    <scope>NUCLEOTIDE SEQUENCE [LARGE SCALE GENOMIC DNA]</scope>
    <source>
        <strain evidence="14">CECT 8570</strain>
    </source>
</reference>
<organism evidence="13 14">
    <name type="scientific">Simiduia curdlanivorans</name>
    <dbReference type="NCBI Taxonomy" id="1492769"/>
    <lineage>
        <taxon>Bacteria</taxon>
        <taxon>Pseudomonadati</taxon>
        <taxon>Pseudomonadota</taxon>
        <taxon>Gammaproteobacteria</taxon>
        <taxon>Cellvibrionales</taxon>
        <taxon>Cellvibrionaceae</taxon>
        <taxon>Simiduia</taxon>
    </lineage>
</organism>
<comment type="subcellular location">
    <subcellularLocation>
        <location evidence="1 12">Cell membrane</location>
        <topology evidence="1 12">Multi-pass membrane protein</topology>
    </subcellularLocation>
</comment>
<keyword evidence="5 12" id="KW-1133">Transmembrane helix</keyword>
<gene>
    <name evidence="12 13" type="primary">crcB</name>
    <name evidence="12" type="synonym">fluC</name>
    <name evidence="13" type="ORF">ACFOX3_05370</name>
</gene>
<accession>A0ABV8V1I2</accession>
<keyword evidence="12" id="KW-0813">Transport</keyword>
<evidence type="ECO:0000256" key="8">
    <source>
        <dbReference type="ARBA" id="ARBA00023136"/>
    </source>
</evidence>
<proteinExistence type="inferred from homology"/>
<comment type="activity regulation">
    <text evidence="12">Na(+) is not transported, but it plays an essential structural role and its presence is essential for fluoride channel function.</text>
</comment>
<dbReference type="PANTHER" id="PTHR28259:SF1">
    <property type="entry name" value="FLUORIDE EXPORT PROTEIN 1-RELATED"/>
    <property type="match status" value="1"/>
</dbReference>
<keyword evidence="3" id="KW-0997">Cell inner membrane</keyword>
<feature type="transmembrane region" description="Helical" evidence="12">
    <location>
        <begin position="67"/>
        <end position="89"/>
    </location>
</feature>